<keyword evidence="1" id="KW-0175">Coiled coil</keyword>
<dbReference type="OrthoDB" id="2442448at2759"/>
<name>A0A9P6IPS7_MORAP</name>
<sequence>MTETVKLANEASGSDDATEDNMRNKLNKTGGPLKHWKDVIEGVDEVWAAAVESVREDRDDHGESARKEPENIRTCTASLSEILRPELQEEFDLILTTLETTQNSVTVIMEELSVLALKTVHVLASGLLYGPDVGGPVTGGFDLRSVLPSGFVSRDLTYPARISVAPLPRLLETYIDLKPNSDLGKFLSQDHLQFLYARCLREPGASTAKGNEVHPLWRTAVDLIHCQELPLAPDGLSDIFACHMRQFSVAIDNLWSGPTHRKLLDFVVRVLLRLHLAPRREQAYRERLAAAVQRRRQEMALRKSKPQSKTKIKWRTAALFDELAEALDSQRPNRVQGILHQLYTLHYKASEPKLCSMDIVQEQQQQESKEQGEHAAQVEQQQQQGVFSAAVAGEEPVDLSQNYALDSLLLDEDLDMDELEDALEDMDRDANDNDEQEPSRKHLQALGAVLRMLLESPTINFTITASYVSKQAHKGKTFTGKECRV</sequence>
<gene>
    <name evidence="3" type="ORF">BGZ70_005438</name>
</gene>
<comment type="caution">
    <text evidence="3">The sequence shown here is derived from an EMBL/GenBank/DDBJ whole genome shotgun (WGS) entry which is preliminary data.</text>
</comment>
<protein>
    <submittedName>
        <fullName evidence="3">Uncharacterized protein</fullName>
    </submittedName>
</protein>
<evidence type="ECO:0000256" key="2">
    <source>
        <dbReference type="SAM" id="MobiDB-lite"/>
    </source>
</evidence>
<keyword evidence="4" id="KW-1185">Reference proteome</keyword>
<evidence type="ECO:0000313" key="4">
    <source>
        <dbReference type="Proteomes" id="UP000738359"/>
    </source>
</evidence>
<accession>A0A9P6IPS7</accession>
<feature type="non-terminal residue" evidence="3">
    <location>
        <position position="485"/>
    </location>
</feature>
<evidence type="ECO:0000313" key="3">
    <source>
        <dbReference type="EMBL" id="KAF9943780.1"/>
    </source>
</evidence>
<proteinExistence type="predicted"/>
<organism evidence="3 4">
    <name type="scientific">Mortierella alpina</name>
    <name type="common">Oleaginous fungus</name>
    <name type="synonym">Mortierella renispora</name>
    <dbReference type="NCBI Taxonomy" id="64518"/>
    <lineage>
        <taxon>Eukaryota</taxon>
        <taxon>Fungi</taxon>
        <taxon>Fungi incertae sedis</taxon>
        <taxon>Mucoromycota</taxon>
        <taxon>Mortierellomycotina</taxon>
        <taxon>Mortierellomycetes</taxon>
        <taxon>Mortierellales</taxon>
        <taxon>Mortierellaceae</taxon>
        <taxon>Mortierella</taxon>
    </lineage>
</organism>
<feature type="coiled-coil region" evidence="1">
    <location>
        <begin position="409"/>
        <end position="436"/>
    </location>
</feature>
<feature type="region of interest" description="Disordered" evidence="2">
    <location>
        <begin position="1"/>
        <end position="29"/>
    </location>
</feature>
<dbReference type="AlphaFoldDB" id="A0A9P6IPS7"/>
<dbReference type="EMBL" id="JAAAHY010002890">
    <property type="protein sequence ID" value="KAF9943780.1"/>
    <property type="molecule type" value="Genomic_DNA"/>
</dbReference>
<feature type="region of interest" description="Disordered" evidence="2">
    <location>
        <begin position="361"/>
        <end position="381"/>
    </location>
</feature>
<dbReference type="Proteomes" id="UP000738359">
    <property type="component" value="Unassembled WGS sequence"/>
</dbReference>
<evidence type="ECO:0000256" key="1">
    <source>
        <dbReference type="SAM" id="Coils"/>
    </source>
</evidence>
<reference evidence="3" key="1">
    <citation type="journal article" date="2020" name="Fungal Divers.">
        <title>Resolving the Mortierellaceae phylogeny through synthesis of multi-gene phylogenetics and phylogenomics.</title>
        <authorList>
            <person name="Vandepol N."/>
            <person name="Liber J."/>
            <person name="Desiro A."/>
            <person name="Na H."/>
            <person name="Kennedy M."/>
            <person name="Barry K."/>
            <person name="Grigoriev I.V."/>
            <person name="Miller A.N."/>
            <person name="O'Donnell K."/>
            <person name="Stajich J.E."/>
            <person name="Bonito G."/>
        </authorList>
    </citation>
    <scope>NUCLEOTIDE SEQUENCE</scope>
    <source>
        <strain evidence="3">CK1249</strain>
    </source>
</reference>